<keyword evidence="5" id="KW-1185">Reference proteome</keyword>
<dbReference type="Gene3D" id="3.40.720.10">
    <property type="entry name" value="Alkaline Phosphatase, subunit A"/>
    <property type="match status" value="1"/>
</dbReference>
<keyword evidence="2" id="KW-0378">Hydrolase</keyword>
<dbReference type="PANTHER" id="PTHR42693">
    <property type="entry name" value="ARYLSULFATASE FAMILY MEMBER"/>
    <property type="match status" value="1"/>
</dbReference>
<dbReference type="Gene3D" id="3.30.1120.10">
    <property type="match status" value="1"/>
</dbReference>
<reference evidence="4 5" key="1">
    <citation type="submission" date="2023-02" db="EMBL/GenBank/DDBJ databases">
        <title>Genome sequence of Lentisphaera profundi SAORIC-696.</title>
        <authorList>
            <person name="Kim e."/>
            <person name="Cho J.-C."/>
            <person name="Choi A."/>
            <person name="Kang I."/>
        </authorList>
    </citation>
    <scope>NUCLEOTIDE SEQUENCE [LARGE SCALE GENOMIC DNA]</scope>
    <source>
        <strain evidence="4 5">SAORIC-696</strain>
    </source>
</reference>
<feature type="domain" description="Sulfatase N-terminal" evidence="3">
    <location>
        <begin position="20"/>
        <end position="406"/>
    </location>
</feature>
<dbReference type="InterPro" id="IPR000917">
    <property type="entry name" value="Sulfatase_N"/>
</dbReference>
<dbReference type="SUPFAM" id="SSF53649">
    <property type="entry name" value="Alkaline phosphatase-like"/>
    <property type="match status" value="1"/>
</dbReference>
<evidence type="ECO:0000256" key="1">
    <source>
        <dbReference type="ARBA" id="ARBA00008779"/>
    </source>
</evidence>
<sequence length="500" mass="57352">MKFIFLSFFIFLNLFSAEKPNIVFILVDDMGYSDLGCYGSEISTPNIDSLAENGLRFTQMYNTSKCFPSRACLLTGVYAQQSGMDKKHAAMLNAVTLGEVLKTAGYRTLASGKHHGTENLFERGFDHYYGLRDGASNMWNPGNKRDGEASPGNKGLNRYWCDDEKTYAPYTPEDKNFHATDAFTHKALEWLDEKELDSQPFFLYLSYTAPHYPLHAWPEDIAKQKGKYDRGYEVIQNERYQRMVKMGVIDPHKSPLAKWPGKNWTQNKGVELEKEKRRMEIYAAMIEQLDHNVGKVISKLKALAKYKNTLIMFASDNGAWSGRSGAKTQSTKLEDFGTVASYETVGKSWATVQNTPLRNWKHYSHEGGIRTPFIVHWPGKISSPGTFNREPSHFIDIMATYVDLTQAQYPSNITPMQGISLLPALQNKSLQRTQPLFWQWLRGGGVRDQNWKAVYWSNQWELFDMSKDQNESNNLASQYPEKLEAMKKSYHAWYKEAKQK</sequence>
<organism evidence="4 5">
    <name type="scientific">Lentisphaera profundi</name>
    <dbReference type="NCBI Taxonomy" id="1658616"/>
    <lineage>
        <taxon>Bacteria</taxon>
        <taxon>Pseudomonadati</taxon>
        <taxon>Lentisphaerota</taxon>
        <taxon>Lentisphaeria</taxon>
        <taxon>Lentisphaerales</taxon>
        <taxon>Lentisphaeraceae</taxon>
        <taxon>Lentisphaera</taxon>
    </lineage>
</organism>
<evidence type="ECO:0000313" key="4">
    <source>
        <dbReference type="EMBL" id="WDE95397.1"/>
    </source>
</evidence>
<dbReference type="InterPro" id="IPR017850">
    <property type="entry name" value="Alkaline_phosphatase_core_sf"/>
</dbReference>
<dbReference type="Pfam" id="PF00884">
    <property type="entry name" value="Sulfatase"/>
    <property type="match status" value="1"/>
</dbReference>
<evidence type="ECO:0000313" key="5">
    <source>
        <dbReference type="Proteomes" id="UP001214250"/>
    </source>
</evidence>
<dbReference type="PANTHER" id="PTHR42693:SF53">
    <property type="entry name" value="ENDO-4-O-SULFATASE"/>
    <property type="match status" value="1"/>
</dbReference>
<name>A0ABY7VR80_9BACT</name>
<dbReference type="EMBL" id="CP117811">
    <property type="protein sequence ID" value="WDE95397.1"/>
    <property type="molecule type" value="Genomic_DNA"/>
</dbReference>
<comment type="similarity">
    <text evidence="1">Belongs to the sulfatase family.</text>
</comment>
<evidence type="ECO:0000259" key="3">
    <source>
        <dbReference type="Pfam" id="PF00884"/>
    </source>
</evidence>
<gene>
    <name evidence="4" type="ORF">PQO03_06660</name>
</gene>
<dbReference type="CDD" id="cd16025">
    <property type="entry name" value="PAS_like"/>
    <property type="match status" value="1"/>
</dbReference>
<dbReference type="InterPro" id="IPR050738">
    <property type="entry name" value="Sulfatase"/>
</dbReference>
<dbReference type="Proteomes" id="UP001214250">
    <property type="component" value="Chromosome 1"/>
</dbReference>
<evidence type="ECO:0000256" key="2">
    <source>
        <dbReference type="ARBA" id="ARBA00022801"/>
    </source>
</evidence>
<dbReference type="RefSeq" id="WP_274148918.1">
    <property type="nucleotide sequence ID" value="NZ_CP117811.1"/>
</dbReference>
<proteinExistence type="inferred from homology"/>
<protein>
    <submittedName>
        <fullName evidence="4">Arylsulfatase</fullName>
    </submittedName>
</protein>
<accession>A0ABY7VR80</accession>